<keyword evidence="3" id="KW-1185">Reference proteome</keyword>
<reference evidence="2" key="1">
    <citation type="journal article" date="2020" name="bioRxiv">
        <title>Whole genome comparisons of ergot fungi reveals the divergence and evolution of species within the genus Claviceps are the result of varying mechanisms driving genome evolution and host range expansion.</title>
        <authorList>
            <person name="Wyka S.A."/>
            <person name="Mondo S.J."/>
            <person name="Liu M."/>
            <person name="Dettman J."/>
            <person name="Nalam V."/>
            <person name="Broders K.D."/>
        </authorList>
    </citation>
    <scope>NUCLEOTIDE SEQUENCE</scope>
    <source>
        <strain evidence="2">CCC 489</strain>
    </source>
</reference>
<proteinExistence type="predicted"/>
<dbReference type="InterPro" id="IPR002575">
    <property type="entry name" value="Aminoglycoside_PTrfase"/>
</dbReference>
<name>A0A8K0J6P1_9HYPO</name>
<accession>A0A8K0J6P1</accession>
<evidence type="ECO:0000259" key="1">
    <source>
        <dbReference type="Pfam" id="PF01636"/>
    </source>
</evidence>
<dbReference type="Proteomes" id="UP000811619">
    <property type="component" value="Unassembled WGS sequence"/>
</dbReference>
<dbReference type="Gene3D" id="3.90.1200.10">
    <property type="match status" value="1"/>
</dbReference>
<protein>
    <recommendedName>
        <fullName evidence="1">Aminoglycoside phosphotransferase domain-containing protein</fullName>
    </recommendedName>
</protein>
<dbReference type="OrthoDB" id="10003767at2759"/>
<organism evidence="2 3">
    <name type="scientific">Claviceps africana</name>
    <dbReference type="NCBI Taxonomy" id="83212"/>
    <lineage>
        <taxon>Eukaryota</taxon>
        <taxon>Fungi</taxon>
        <taxon>Dikarya</taxon>
        <taxon>Ascomycota</taxon>
        <taxon>Pezizomycotina</taxon>
        <taxon>Sordariomycetes</taxon>
        <taxon>Hypocreomycetidae</taxon>
        <taxon>Hypocreales</taxon>
        <taxon>Clavicipitaceae</taxon>
        <taxon>Claviceps</taxon>
    </lineage>
</organism>
<dbReference type="SUPFAM" id="SSF56112">
    <property type="entry name" value="Protein kinase-like (PK-like)"/>
    <property type="match status" value="1"/>
</dbReference>
<feature type="domain" description="Aminoglycoside phosphotransferase" evidence="1">
    <location>
        <begin position="9"/>
        <end position="221"/>
    </location>
</feature>
<dbReference type="EMBL" id="SRPY01000289">
    <property type="protein sequence ID" value="KAG5926199.1"/>
    <property type="molecule type" value="Genomic_DNA"/>
</dbReference>
<dbReference type="InterPro" id="IPR011009">
    <property type="entry name" value="Kinase-like_dom_sf"/>
</dbReference>
<gene>
    <name evidence="2" type="ORF">E4U42_003539</name>
</gene>
<comment type="caution">
    <text evidence="2">The sequence shown here is derived from an EMBL/GenBank/DDBJ whole genome shotgun (WGS) entry which is preliminary data.</text>
</comment>
<dbReference type="AlphaFoldDB" id="A0A8K0J6P1"/>
<evidence type="ECO:0000313" key="2">
    <source>
        <dbReference type="EMBL" id="KAG5926199.1"/>
    </source>
</evidence>
<sequence length="413" mass="48786">MLVDEWTKVRSEVATIRYIQRNTTIPIPKIHAYGNGEFLTKDKHTTQSFIIMDEVFGKPLDTDNLCSSATDIQDRFIDEFVGILVQLHELEFPRTGSLYPDDADEEQPIIGPSLYMLENEMQVITGIRREAPPALTTTTDVIKYLRGVWEEFEAIPCFDFIKSYAKRHIFSQVSFANLLPDYCKSSPNLQPLALSHADLRRENILVDDDFRIQGIIDWEWVTILPRQLCVPPLWISGLDPYMVHYKRDDSNKIFEAFQRATSANDRYKEYDKYLKFWKEDPFRLPISIILRSQCHLDTLYYPHIYSALYKKPFDTMAPTFFASEDMQSRLKHREETEKRYVDYLKQEGLYSVTEEDLQKRARLEKMDKWLEEVKTRWERSFGHPMPEWCPVTDCDECRVSMEPWQPPQDNVQE</sequence>
<dbReference type="Pfam" id="PF01636">
    <property type="entry name" value="APH"/>
    <property type="match status" value="1"/>
</dbReference>
<dbReference type="PANTHER" id="PTHR21310:SF37">
    <property type="entry name" value="AMINOGLYCOSIDE PHOSPHOTRANSFERASE DOMAIN-CONTAINING PROTEIN"/>
    <property type="match status" value="1"/>
</dbReference>
<dbReference type="PANTHER" id="PTHR21310">
    <property type="entry name" value="AMINOGLYCOSIDE PHOSPHOTRANSFERASE-RELATED-RELATED"/>
    <property type="match status" value="1"/>
</dbReference>
<dbReference type="InterPro" id="IPR051678">
    <property type="entry name" value="AGP_Transferase"/>
</dbReference>
<evidence type="ECO:0000313" key="3">
    <source>
        <dbReference type="Proteomes" id="UP000811619"/>
    </source>
</evidence>